<comment type="cofactor">
    <cofactor evidence="1">
        <name>heme</name>
        <dbReference type="ChEBI" id="CHEBI:30413"/>
    </cofactor>
</comment>
<dbReference type="GO" id="GO:0016705">
    <property type="term" value="F:oxidoreductase activity, acting on paired donors, with incorporation or reduction of molecular oxygen"/>
    <property type="evidence" value="ECO:0007669"/>
    <property type="project" value="InterPro"/>
</dbReference>
<keyword evidence="7" id="KW-0503">Monooxygenase</keyword>
<keyword evidence="5" id="KW-0560">Oxidoreductase</keyword>
<keyword evidence="8" id="KW-1133">Transmembrane helix</keyword>
<dbReference type="GO" id="GO:0020037">
    <property type="term" value="F:heme binding"/>
    <property type="evidence" value="ECO:0007669"/>
    <property type="project" value="InterPro"/>
</dbReference>
<dbReference type="EMBL" id="HACG01009012">
    <property type="protein sequence ID" value="CEK55877.1"/>
    <property type="molecule type" value="Transcribed_RNA"/>
</dbReference>
<accession>A0A0B6YI49</accession>
<comment type="similarity">
    <text evidence="2">Belongs to the cytochrome P450 family.</text>
</comment>
<feature type="non-terminal residue" evidence="9">
    <location>
        <position position="1"/>
    </location>
</feature>
<evidence type="ECO:0000256" key="1">
    <source>
        <dbReference type="ARBA" id="ARBA00001971"/>
    </source>
</evidence>
<gene>
    <name evidence="9" type="primary">ORF26254</name>
</gene>
<dbReference type="GO" id="GO:0008395">
    <property type="term" value="F:steroid hydroxylase activity"/>
    <property type="evidence" value="ECO:0007669"/>
    <property type="project" value="TreeGrafter"/>
</dbReference>
<evidence type="ECO:0000256" key="4">
    <source>
        <dbReference type="ARBA" id="ARBA00022723"/>
    </source>
</evidence>
<evidence type="ECO:0008006" key="10">
    <source>
        <dbReference type="Google" id="ProtNLM"/>
    </source>
</evidence>
<dbReference type="PANTHER" id="PTHR24302">
    <property type="entry name" value="CYTOCHROME P450 FAMILY 3"/>
    <property type="match status" value="1"/>
</dbReference>
<reference evidence="9" key="1">
    <citation type="submission" date="2014-12" db="EMBL/GenBank/DDBJ databases">
        <title>Insight into the proteome of Arion vulgaris.</title>
        <authorList>
            <person name="Aradska J."/>
            <person name="Bulat T."/>
            <person name="Smidak R."/>
            <person name="Sarate P."/>
            <person name="Gangsoo J."/>
            <person name="Sialana F."/>
            <person name="Bilban M."/>
            <person name="Lubec G."/>
        </authorList>
    </citation>
    <scope>NUCLEOTIDE SEQUENCE</scope>
    <source>
        <tissue evidence="9">Skin</tissue>
    </source>
</reference>
<name>A0A0B6YI49_9EUPU</name>
<proteinExistence type="inferred from homology"/>
<dbReference type="InterPro" id="IPR002402">
    <property type="entry name" value="Cyt_P450_E_grp-II"/>
</dbReference>
<feature type="non-terminal residue" evidence="9">
    <location>
        <position position="216"/>
    </location>
</feature>
<sequence length="216" mass="24516">FLANLFIKFTVEMYAPSLDAVSTWLLVIFALLAAFYYYSTSFVGVFKAVGIPGPTPWPIINHTPELKKHGLSKMLDEWRRKYGKTYGIYGFFPRSATLVTFDTRLLEHVMIKDFSNFVNRAGRDTTLSSVIDGLFFLKSDAWRRSRHVLTPMFTAGRLKQMLFHVSTSSTNFVSLIKTYKEQGKLIPLKAIASRYTSDVIARVGFGVDSKALTEEN</sequence>
<keyword evidence="8" id="KW-0472">Membrane</keyword>
<dbReference type="AlphaFoldDB" id="A0A0B6YI49"/>
<dbReference type="Pfam" id="PF00067">
    <property type="entry name" value="p450"/>
    <property type="match status" value="1"/>
</dbReference>
<evidence type="ECO:0000256" key="6">
    <source>
        <dbReference type="ARBA" id="ARBA00023004"/>
    </source>
</evidence>
<protein>
    <recommendedName>
        <fullName evidence="10">Cytochrome P450</fullName>
    </recommendedName>
</protein>
<evidence type="ECO:0000256" key="7">
    <source>
        <dbReference type="ARBA" id="ARBA00023033"/>
    </source>
</evidence>
<dbReference type="InterPro" id="IPR001128">
    <property type="entry name" value="Cyt_P450"/>
</dbReference>
<organism evidence="9">
    <name type="scientific">Arion vulgaris</name>
    <dbReference type="NCBI Taxonomy" id="1028688"/>
    <lineage>
        <taxon>Eukaryota</taxon>
        <taxon>Metazoa</taxon>
        <taxon>Spiralia</taxon>
        <taxon>Lophotrochozoa</taxon>
        <taxon>Mollusca</taxon>
        <taxon>Gastropoda</taxon>
        <taxon>Heterobranchia</taxon>
        <taxon>Euthyneura</taxon>
        <taxon>Panpulmonata</taxon>
        <taxon>Eupulmonata</taxon>
        <taxon>Stylommatophora</taxon>
        <taxon>Helicina</taxon>
        <taxon>Arionoidea</taxon>
        <taxon>Arionidae</taxon>
        <taxon>Arion</taxon>
    </lineage>
</organism>
<dbReference type="PRINTS" id="PR00464">
    <property type="entry name" value="EP450II"/>
</dbReference>
<dbReference type="InterPro" id="IPR050705">
    <property type="entry name" value="Cytochrome_P450_3A"/>
</dbReference>
<dbReference type="InterPro" id="IPR036396">
    <property type="entry name" value="Cyt_P450_sf"/>
</dbReference>
<feature type="transmembrane region" description="Helical" evidence="8">
    <location>
        <begin position="20"/>
        <end position="38"/>
    </location>
</feature>
<evidence type="ECO:0000313" key="9">
    <source>
        <dbReference type="EMBL" id="CEK55877.1"/>
    </source>
</evidence>
<dbReference type="PANTHER" id="PTHR24302:SF15">
    <property type="entry name" value="FATTY-ACID PEROXYGENASE"/>
    <property type="match status" value="1"/>
</dbReference>
<keyword evidence="6" id="KW-0408">Iron</keyword>
<dbReference type="GO" id="GO:0005506">
    <property type="term" value="F:iron ion binding"/>
    <property type="evidence" value="ECO:0007669"/>
    <property type="project" value="InterPro"/>
</dbReference>
<evidence type="ECO:0000256" key="3">
    <source>
        <dbReference type="ARBA" id="ARBA00022617"/>
    </source>
</evidence>
<keyword evidence="4" id="KW-0479">Metal-binding</keyword>
<keyword evidence="8" id="KW-0812">Transmembrane</keyword>
<dbReference type="Gene3D" id="1.10.630.10">
    <property type="entry name" value="Cytochrome P450"/>
    <property type="match status" value="1"/>
</dbReference>
<keyword evidence="3" id="KW-0349">Heme</keyword>
<dbReference type="SUPFAM" id="SSF48264">
    <property type="entry name" value="Cytochrome P450"/>
    <property type="match status" value="1"/>
</dbReference>
<evidence type="ECO:0000256" key="8">
    <source>
        <dbReference type="SAM" id="Phobius"/>
    </source>
</evidence>
<evidence type="ECO:0000256" key="5">
    <source>
        <dbReference type="ARBA" id="ARBA00023002"/>
    </source>
</evidence>
<evidence type="ECO:0000256" key="2">
    <source>
        <dbReference type="ARBA" id="ARBA00010617"/>
    </source>
</evidence>